<organism evidence="2 3">
    <name type="scientific">Physocladia obscura</name>
    <dbReference type="NCBI Taxonomy" id="109957"/>
    <lineage>
        <taxon>Eukaryota</taxon>
        <taxon>Fungi</taxon>
        <taxon>Fungi incertae sedis</taxon>
        <taxon>Chytridiomycota</taxon>
        <taxon>Chytridiomycota incertae sedis</taxon>
        <taxon>Chytridiomycetes</taxon>
        <taxon>Chytridiales</taxon>
        <taxon>Chytriomycetaceae</taxon>
        <taxon>Physocladia</taxon>
    </lineage>
</organism>
<feature type="region of interest" description="Disordered" evidence="1">
    <location>
        <begin position="443"/>
        <end position="464"/>
    </location>
</feature>
<keyword evidence="3" id="KW-1185">Reference proteome</keyword>
<name>A0AAD5TA83_9FUNG</name>
<feature type="region of interest" description="Disordered" evidence="1">
    <location>
        <begin position="176"/>
        <end position="241"/>
    </location>
</feature>
<comment type="caution">
    <text evidence="2">The sequence shown here is derived from an EMBL/GenBank/DDBJ whole genome shotgun (WGS) entry which is preliminary data.</text>
</comment>
<evidence type="ECO:0000313" key="3">
    <source>
        <dbReference type="Proteomes" id="UP001211907"/>
    </source>
</evidence>
<evidence type="ECO:0000256" key="1">
    <source>
        <dbReference type="SAM" id="MobiDB-lite"/>
    </source>
</evidence>
<gene>
    <name evidence="2" type="ORF">HK100_000038</name>
</gene>
<proteinExistence type="predicted"/>
<dbReference type="Proteomes" id="UP001211907">
    <property type="component" value="Unassembled WGS sequence"/>
</dbReference>
<reference evidence="2" key="1">
    <citation type="submission" date="2020-05" db="EMBL/GenBank/DDBJ databases">
        <title>Phylogenomic resolution of chytrid fungi.</title>
        <authorList>
            <person name="Stajich J.E."/>
            <person name="Amses K."/>
            <person name="Simmons R."/>
            <person name="Seto K."/>
            <person name="Myers J."/>
            <person name="Bonds A."/>
            <person name="Quandt C.A."/>
            <person name="Barry K."/>
            <person name="Liu P."/>
            <person name="Grigoriev I."/>
            <person name="Longcore J.E."/>
            <person name="James T.Y."/>
        </authorList>
    </citation>
    <scope>NUCLEOTIDE SEQUENCE</scope>
    <source>
        <strain evidence="2">JEL0513</strain>
    </source>
</reference>
<feature type="compositionally biased region" description="Polar residues" evidence="1">
    <location>
        <begin position="176"/>
        <end position="206"/>
    </location>
</feature>
<protein>
    <submittedName>
        <fullName evidence="2">Uncharacterized protein</fullName>
    </submittedName>
</protein>
<feature type="compositionally biased region" description="Polar residues" evidence="1">
    <location>
        <begin position="216"/>
        <end position="228"/>
    </location>
</feature>
<evidence type="ECO:0000313" key="2">
    <source>
        <dbReference type="EMBL" id="KAJ3142609.1"/>
    </source>
</evidence>
<accession>A0AAD5TA83</accession>
<feature type="region of interest" description="Disordered" evidence="1">
    <location>
        <begin position="368"/>
        <end position="410"/>
    </location>
</feature>
<dbReference type="EMBL" id="JADGJH010000010">
    <property type="protein sequence ID" value="KAJ3142609.1"/>
    <property type="molecule type" value="Genomic_DNA"/>
</dbReference>
<sequence length="621" mass="67313">MTKPFYIPFIDLRIETLDVDKISVLNADSLPNPSSPNKPPNIIDLTPVHDEIQFGQVDEYPKLVHFGGHSKYDTWAMTSTTVTANAKQLRLKEADVEKLKKFKTNKRLDPVLQMETIADFYDQAEKIIAQALRLPSESIPPQMPIPALVPVPPHISPNTPLPSCPLSPPPAQKIVTTTPPSPKSQEATVTLLQPFPQTAKSSTNLSNRRKSEYLHTHQSPPRTLSRASSFCYPPSPNSRNQSIVATASTSATIPVAVMNIVEPPPPPPHRAIIAFNSNVRTESTNSNSKTESTIVATMAIKVEKNESAAATKTRHIIVVRQPPAVPTITISSESAIVVAKGTIGRAASWREGRMHVTDVGAWIQLTTRGSSTGGKEDTAEDDDVTGTPMRRVNSGMMDGSNTFGGNSVSGGLKGRRVSSAVTLHNGVSFGEATQRSIAHLSSKNDVEIENGSGSDSGIGKSLGKEQLTTRHINATVTSEISTAIPVVVVTPKRPSSSSTTIPQSQLRNSWAVKNNTAAPQQQPSSLTKKPISPSPLQKKIITLQEFGRIETTSVSSFKHEKSNADCIRQHVSVNFEPEIPAFINQSTWMNAHVQRPLTNVAFCDAIQIWETVSDFKNSSQP</sequence>
<dbReference type="AlphaFoldDB" id="A0AAD5TA83"/>